<dbReference type="AlphaFoldDB" id="A0A1F6VFQ6"/>
<sequence>MRKEVKKITEKYVTMSAFEKAMASIAKSFTKIDERFTRHDKAFELILKQMQTFTEEAREHRQTMANLVHTDIKQERTVEDLRIRVERLEMKIN</sequence>
<dbReference type="Gene3D" id="1.20.5.300">
    <property type="match status" value="1"/>
</dbReference>
<dbReference type="EMBL" id="MFTS01000003">
    <property type="protein sequence ID" value="OGI68409.1"/>
    <property type="molecule type" value="Genomic_DNA"/>
</dbReference>
<comment type="caution">
    <text evidence="1">The sequence shown here is derived from an EMBL/GenBank/DDBJ whole genome shotgun (WGS) entry which is preliminary data.</text>
</comment>
<evidence type="ECO:0000313" key="1">
    <source>
        <dbReference type="EMBL" id="OGI68409.1"/>
    </source>
</evidence>
<proteinExistence type="predicted"/>
<reference evidence="1 2" key="1">
    <citation type="journal article" date="2016" name="Nat. Commun.">
        <title>Thousands of microbial genomes shed light on interconnected biogeochemical processes in an aquifer system.</title>
        <authorList>
            <person name="Anantharaman K."/>
            <person name="Brown C.T."/>
            <person name="Hug L.A."/>
            <person name="Sharon I."/>
            <person name="Castelle C.J."/>
            <person name="Probst A.J."/>
            <person name="Thomas B.C."/>
            <person name="Singh A."/>
            <person name="Wilkins M.J."/>
            <person name="Karaoz U."/>
            <person name="Brodie E.L."/>
            <person name="Williams K.H."/>
            <person name="Hubbard S.S."/>
            <person name="Banfield J.F."/>
        </authorList>
    </citation>
    <scope>NUCLEOTIDE SEQUENCE [LARGE SCALE GENOMIC DNA]</scope>
</reference>
<evidence type="ECO:0000313" key="2">
    <source>
        <dbReference type="Proteomes" id="UP000178235"/>
    </source>
</evidence>
<name>A0A1F6VFQ6_9BACT</name>
<protein>
    <submittedName>
        <fullName evidence="1">Uncharacterized protein</fullName>
    </submittedName>
</protein>
<organism evidence="1 2">
    <name type="scientific">Candidatus Nomurabacteria bacterium RIFCSPHIGHO2_01_FULL_42_15</name>
    <dbReference type="NCBI Taxonomy" id="1801742"/>
    <lineage>
        <taxon>Bacteria</taxon>
        <taxon>Candidatus Nomuraibacteriota</taxon>
    </lineage>
</organism>
<dbReference type="Proteomes" id="UP000178235">
    <property type="component" value="Unassembled WGS sequence"/>
</dbReference>
<gene>
    <name evidence="1" type="ORF">A2738_00780</name>
</gene>
<accession>A0A1F6VFQ6</accession>